<evidence type="ECO:0000256" key="3">
    <source>
        <dbReference type="ARBA" id="ARBA00022692"/>
    </source>
</evidence>
<dbReference type="InterPro" id="IPR032675">
    <property type="entry name" value="LRR_dom_sf"/>
</dbReference>
<dbReference type="InterPro" id="IPR000719">
    <property type="entry name" value="Prot_kinase_dom"/>
</dbReference>
<evidence type="ECO:0000256" key="4">
    <source>
        <dbReference type="ARBA" id="ARBA00022737"/>
    </source>
</evidence>
<gene>
    <name evidence="9" type="ORF">CITCOLO1_LOCUS15048</name>
</gene>
<keyword evidence="10" id="KW-1185">Reference proteome</keyword>
<dbReference type="Pfam" id="PF08263">
    <property type="entry name" value="LRRNT_2"/>
    <property type="match status" value="1"/>
</dbReference>
<dbReference type="Gene3D" id="1.10.510.10">
    <property type="entry name" value="Transferase(Phosphotransferase) domain 1"/>
    <property type="match status" value="1"/>
</dbReference>
<keyword evidence="6 7" id="KW-0472">Membrane</keyword>
<dbReference type="EMBL" id="OZ021739">
    <property type="protein sequence ID" value="CAK9322882.1"/>
    <property type="molecule type" value="Genomic_DNA"/>
</dbReference>
<keyword evidence="5 7" id="KW-1133">Transmembrane helix</keyword>
<dbReference type="Proteomes" id="UP001642487">
    <property type="component" value="Chromosome 5"/>
</dbReference>
<dbReference type="Pfam" id="PF13855">
    <property type="entry name" value="LRR_8"/>
    <property type="match status" value="1"/>
</dbReference>
<name>A0ABP0YWR7_9ROSI</name>
<evidence type="ECO:0000313" key="10">
    <source>
        <dbReference type="Proteomes" id="UP001642487"/>
    </source>
</evidence>
<dbReference type="Pfam" id="PF00560">
    <property type="entry name" value="LRR_1"/>
    <property type="match status" value="2"/>
</dbReference>
<feature type="domain" description="Protein kinase" evidence="8">
    <location>
        <begin position="387"/>
        <end position="669"/>
    </location>
</feature>
<accession>A0ABP0YWR7</accession>
<feature type="transmembrane region" description="Helical" evidence="7">
    <location>
        <begin position="6"/>
        <end position="26"/>
    </location>
</feature>
<dbReference type="SUPFAM" id="SSF56112">
    <property type="entry name" value="Protein kinase-like (PK-like)"/>
    <property type="match status" value="1"/>
</dbReference>
<dbReference type="Gene3D" id="3.30.200.20">
    <property type="entry name" value="Phosphorylase Kinase, domain 1"/>
    <property type="match status" value="1"/>
</dbReference>
<dbReference type="Pfam" id="PF00069">
    <property type="entry name" value="Pkinase"/>
    <property type="match status" value="1"/>
</dbReference>
<dbReference type="Gene3D" id="3.80.10.10">
    <property type="entry name" value="Ribonuclease Inhibitor"/>
    <property type="match status" value="1"/>
</dbReference>
<keyword evidence="3 7" id="KW-0812">Transmembrane</keyword>
<feature type="transmembrane region" description="Helical" evidence="7">
    <location>
        <begin position="268"/>
        <end position="293"/>
    </location>
</feature>
<dbReference type="InterPro" id="IPR011009">
    <property type="entry name" value="Kinase-like_dom_sf"/>
</dbReference>
<sequence>MAQLRALLYSSVLVFLAILTSVVQCFTDPFDVIALLNLYSTLNYPPELKGWRTDGGDPCDGTWTGVFCVGSSVINLKLNRLNLSGNLGDQLYLLHNLKQLDASSNSILGEFPSGLPPNVTSVNLSHNVLSGPIGNAFSGLQNLVEMDLSYNNFTGDLPSSFASLTNINRLFLQKNKFTGSVSYLSDLALTDLNIQDNYFSGTIPEHFKTIPNLWIGGNRFDVSNSPPWDFSVETTPLTRNNSSFPLTEPIIIEKCPYKKKGGKGGERLGPAGIAIVAGGGGFVIIFAALFIAICNTQICAKQRSMKHVNVSLPVSKAEDGYSTTPVGSPHILPLSSPDIGGSLNHACPTCHARTERACNRSFSKRSWCPEKTKTYTVTELESATNKYNEENLLGEGSLGSVYKAEFPDGQILAVKTVDMAALSFTQEQQFLDVVCTASRMRHPNIVSLLGYSVENGQHLLAYEYVRNLSLDDALHSVAHNPLSSSVRIQIAHGVAKALDYLHNAFFPPFAHCNLKAANIMLDEGFMPKICDCGLSVLKPLVSNRVKIKAAQIAFADTGYFAPEYGQSGIDHTKSDVYAFGVLFLELITAKRPNDLRPGIEQSLSRWASFQLHDCGSLDEIIDPEIKGTLSSKVLSRCADIITLCIQPVMERRPPMFAIVGYLASIQRRFEMEKRAAAEGKVVDTFEKSFHTTNTGFISSPTYSCSSI</sequence>
<protein>
    <recommendedName>
        <fullName evidence="8">Protein kinase domain-containing protein</fullName>
    </recommendedName>
</protein>
<evidence type="ECO:0000256" key="7">
    <source>
        <dbReference type="SAM" id="Phobius"/>
    </source>
</evidence>
<evidence type="ECO:0000256" key="2">
    <source>
        <dbReference type="ARBA" id="ARBA00022614"/>
    </source>
</evidence>
<evidence type="ECO:0000256" key="5">
    <source>
        <dbReference type="ARBA" id="ARBA00022989"/>
    </source>
</evidence>
<dbReference type="PROSITE" id="PS50011">
    <property type="entry name" value="PROTEIN_KINASE_DOM"/>
    <property type="match status" value="1"/>
</dbReference>
<reference evidence="9 10" key="1">
    <citation type="submission" date="2024-03" db="EMBL/GenBank/DDBJ databases">
        <authorList>
            <person name="Gkanogiannis A."/>
            <person name="Becerra Lopez-Lavalle L."/>
        </authorList>
    </citation>
    <scope>NUCLEOTIDE SEQUENCE [LARGE SCALE GENOMIC DNA]</scope>
</reference>
<evidence type="ECO:0000256" key="1">
    <source>
        <dbReference type="ARBA" id="ARBA00004370"/>
    </source>
</evidence>
<dbReference type="InterPro" id="IPR013210">
    <property type="entry name" value="LRR_N_plant-typ"/>
</dbReference>
<dbReference type="SUPFAM" id="SSF52058">
    <property type="entry name" value="L domain-like"/>
    <property type="match status" value="1"/>
</dbReference>
<evidence type="ECO:0000256" key="6">
    <source>
        <dbReference type="ARBA" id="ARBA00023136"/>
    </source>
</evidence>
<evidence type="ECO:0000313" key="9">
    <source>
        <dbReference type="EMBL" id="CAK9322882.1"/>
    </source>
</evidence>
<keyword evidence="4" id="KW-0677">Repeat</keyword>
<dbReference type="PANTHER" id="PTHR48007:SF56">
    <property type="entry name" value="LOW QUALITY PROTEIN: PROTEIN STRUBBELIG-RECEPTOR FAMILY 2"/>
    <property type="match status" value="1"/>
</dbReference>
<dbReference type="InterPro" id="IPR001611">
    <property type="entry name" value="Leu-rich_rpt"/>
</dbReference>
<organism evidence="9 10">
    <name type="scientific">Citrullus colocynthis</name>
    <name type="common">colocynth</name>
    <dbReference type="NCBI Taxonomy" id="252529"/>
    <lineage>
        <taxon>Eukaryota</taxon>
        <taxon>Viridiplantae</taxon>
        <taxon>Streptophyta</taxon>
        <taxon>Embryophyta</taxon>
        <taxon>Tracheophyta</taxon>
        <taxon>Spermatophyta</taxon>
        <taxon>Magnoliopsida</taxon>
        <taxon>eudicotyledons</taxon>
        <taxon>Gunneridae</taxon>
        <taxon>Pentapetalae</taxon>
        <taxon>rosids</taxon>
        <taxon>fabids</taxon>
        <taxon>Cucurbitales</taxon>
        <taxon>Cucurbitaceae</taxon>
        <taxon>Benincaseae</taxon>
        <taxon>Citrullus</taxon>
    </lineage>
</organism>
<evidence type="ECO:0000259" key="8">
    <source>
        <dbReference type="PROSITE" id="PS50011"/>
    </source>
</evidence>
<keyword evidence="2" id="KW-0433">Leucine-rich repeat</keyword>
<dbReference type="PANTHER" id="PTHR48007">
    <property type="entry name" value="LEUCINE-RICH REPEAT RECEPTOR-LIKE PROTEIN KINASE PXC1"/>
    <property type="match status" value="1"/>
</dbReference>
<dbReference type="InterPro" id="IPR046959">
    <property type="entry name" value="PRK1-6/SRF4-like"/>
</dbReference>
<proteinExistence type="predicted"/>
<comment type="subcellular location">
    <subcellularLocation>
        <location evidence="1">Membrane</location>
    </subcellularLocation>
</comment>